<dbReference type="InterPro" id="IPR048841">
    <property type="entry name" value="PAN2_N"/>
</dbReference>
<evidence type="ECO:0000256" key="5">
    <source>
        <dbReference type="ARBA" id="ARBA00022664"/>
    </source>
</evidence>
<organism evidence="13 14">
    <name type="scientific">Candida albicans P78048</name>
    <dbReference type="NCBI Taxonomy" id="1094989"/>
    <lineage>
        <taxon>Eukaryota</taxon>
        <taxon>Fungi</taxon>
        <taxon>Dikarya</taxon>
        <taxon>Ascomycota</taxon>
        <taxon>Saccharomycotina</taxon>
        <taxon>Pichiomycetes</taxon>
        <taxon>Debaryomycetaceae</taxon>
        <taxon>Candida/Lodderomyces clade</taxon>
        <taxon>Candida</taxon>
    </lineage>
</organism>
<feature type="binding site" evidence="11">
    <location>
        <position position="992"/>
    </location>
    <ligand>
        <name>a divalent metal cation</name>
        <dbReference type="ChEBI" id="CHEBI:60240"/>
        <note>catalytic</note>
    </ligand>
</feature>
<evidence type="ECO:0000259" key="12">
    <source>
        <dbReference type="PROSITE" id="PS50235"/>
    </source>
</evidence>
<dbReference type="AlphaFoldDB" id="A0AB34PZG7"/>
<dbReference type="GO" id="GO:0006397">
    <property type="term" value="P:mRNA processing"/>
    <property type="evidence" value="ECO:0007669"/>
    <property type="project" value="UniProtKB-KW"/>
</dbReference>
<feature type="binding site" evidence="11">
    <location>
        <position position="994"/>
    </location>
    <ligand>
        <name>a divalent metal cation</name>
        <dbReference type="ChEBI" id="CHEBI:60240"/>
        <note>catalytic</note>
    </ligand>
</feature>
<evidence type="ECO:0000256" key="2">
    <source>
        <dbReference type="ARBA" id="ARBA00004496"/>
    </source>
</evidence>
<evidence type="ECO:0000256" key="4">
    <source>
        <dbReference type="ARBA" id="ARBA00022574"/>
    </source>
</evidence>
<keyword evidence="6 11" id="KW-0540">Nuclease</keyword>
<evidence type="ECO:0000256" key="7">
    <source>
        <dbReference type="ARBA" id="ARBA00022723"/>
    </source>
</evidence>
<dbReference type="Pfam" id="PF20770">
    <property type="entry name" value="PAN2_N"/>
    <property type="match status" value="1"/>
</dbReference>
<evidence type="ECO:0000313" key="14">
    <source>
        <dbReference type="Proteomes" id="UP000030161"/>
    </source>
</evidence>
<dbReference type="PANTHER" id="PTHR15728">
    <property type="entry name" value="DEADENYLATION COMPLEX CATALYTIC SUBUNIT PAN2"/>
    <property type="match status" value="1"/>
</dbReference>
<comment type="subcellular location">
    <subcellularLocation>
        <location evidence="2 11">Cytoplasm</location>
    </subcellularLocation>
</comment>
<dbReference type="HAMAP" id="MF_03182">
    <property type="entry name" value="PAN2"/>
    <property type="match status" value="1"/>
</dbReference>
<dbReference type="FunFam" id="3.30.420.10:FF:000028">
    <property type="entry name" value="PAN2-PAN3 deadenylation complex catalytic subunit PAN2"/>
    <property type="match status" value="1"/>
</dbReference>
<evidence type="ECO:0000256" key="10">
    <source>
        <dbReference type="ARBA" id="ARBA00022839"/>
    </source>
</evidence>
<dbReference type="GO" id="GO:0000932">
    <property type="term" value="C:P-body"/>
    <property type="evidence" value="ECO:0007669"/>
    <property type="project" value="TreeGrafter"/>
</dbReference>
<feature type="binding site" evidence="11">
    <location>
        <position position="1098"/>
    </location>
    <ligand>
        <name>a divalent metal cation</name>
        <dbReference type="ChEBI" id="CHEBI:60240"/>
        <note>catalytic</note>
    </ligand>
</feature>
<evidence type="ECO:0000256" key="3">
    <source>
        <dbReference type="ARBA" id="ARBA00022490"/>
    </source>
</evidence>
<comment type="domain">
    <text evidence="11">The linker, or PAN3 interaction domain (PID), between the WD40 repeats and the pseudo-UCH domain mediates interaction with PAN3.</text>
</comment>
<evidence type="ECO:0000256" key="1">
    <source>
        <dbReference type="ARBA" id="ARBA00001663"/>
    </source>
</evidence>
<dbReference type="InterPro" id="IPR012337">
    <property type="entry name" value="RNaseH-like_sf"/>
</dbReference>
<dbReference type="Pfam" id="PF00929">
    <property type="entry name" value="RNase_T"/>
    <property type="match status" value="1"/>
</dbReference>
<keyword evidence="10 11" id="KW-0269">Exonuclease</keyword>
<dbReference type="InterPro" id="IPR038765">
    <property type="entry name" value="Papain-like_cys_pep_sf"/>
</dbReference>
<dbReference type="EC" id="3.1.13.4" evidence="11"/>
<comment type="similarity">
    <text evidence="11">Belongs to the peptidase C19 family. PAN2 subfamily.</text>
</comment>
<feature type="binding site" evidence="11">
    <location>
        <position position="1151"/>
    </location>
    <ligand>
        <name>a divalent metal cation</name>
        <dbReference type="ChEBI" id="CHEBI:60240"/>
        <note>catalytic</note>
    </ligand>
</feature>
<keyword evidence="8" id="KW-0677">Repeat</keyword>
<proteinExistence type="inferred from homology"/>
<dbReference type="Gene3D" id="3.90.70.10">
    <property type="entry name" value="Cysteine proteinases"/>
    <property type="match status" value="1"/>
</dbReference>
<protein>
    <recommendedName>
        <fullName evidence="11">PAN2-PAN3 deadenylation complex catalytic subunit PAN2</fullName>
        <ecNumber evidence="11">3.1.13.4</ecNumber>
    </recommendedName>
    <alternativeName>
        <fullName evidence="11">PAB1P-dependent poly(A)-specific ribonuclease</fullName>
    </alternativeName>
    <alternativeName>
        <fullName evidence="11">Poly(A)-nuclease deadenylation complex subunit 2</fullName>
        <shortName evidence="11">PAN deadenylation complex subunit 2</shortName>
    </alternativeName>
</protein>
<comment type="subunit">
    <text evidence="11">Forms a heterotrimer with an asymmetric homodimer of the regulatory subunit PAN3 to form the poly(A)-nuclease (PAN) deadenylation complex.</text>
</comment>
<dbReference type="InterPro" id="IPR028889">
    <property type="entry name" value="USP"/>
</dbReference>
<comment type="function">
    <text evidence="11">Catalytic subunit of the poly(A)-nuclease (PAN) deadenylation complex, one of two cytoplasmic mRNA deadenylases involved in mRNA turnover. PAN specifically shortens poly(A) tails of RNA and the activity is stimulated by poly(A)-binding protein PAB1. PAN deadenylation is followed by rapid degradation of the shortened mRNA tails by the CCR4-NOT complex. Deadenylated mRNAs are then degraded by two alternative mechanisms, namely exosome-mediated 3'-5' exonucleolytic degradation, or deadenlyation-dependent mRNA decaping and subsequent 5'-3' exonucleolytic degradation by XRN1. May also be involved in post-transcriptional maturation of mRNA poly(A) tails.</text>
</comment>
<keyword evidence="9 11" id="KW-0378">Hydrolase</keyword>
<dbReference type="SUPFAM" id="SSF54001">
    <property type="entry name" value="Cysteine proteinases"/>
    <property type="match status" value="1"/>
</dbReference>
<feature type="domain" description="USP" evidence="12">
    <location>
        <begin position="544"/>
        <end position="925"/>
    </location>
</feature>
<keyword evidence="3 11" id="KW-0963">Cytoplasm</keyword>
<evidence type="ECO:0000256" key="11">
    <source>
        <dbReference type="HAMAP-Rule" id="MF_03182"/>
    </source>
</evidence>
<keyword evidence="4" id="KW-0853">WD repeat</keyword>
<dbReference type="GO" id="GO:0000289">
    <property type="term" value="P:nuclear-transcribed mRNA poly(A) tail shortening"/>
    <property type="evidence" value="ECO:0007669"/>
    <property type="project" value="UniProtKB-UniRule"/>
</dbReference>
<accession>A0AB34PZG7</accession>
<comment type="cofactor">
    <cofactor evidence="11">
        <name>a divalent metal cation</name>
        <dbReference type="ChEBI" id="CHEBI:60240"/>
    </cofactor>
    <text evidence="11">Binds 2 metal cations per subunit in the catalytic exonuclease domain.</text>
</comment>
<gene>
    <name evidence="11" type="primary">PAN2</name>
    <name evidence="13" type="ORF">MG3_00921</name>
</gene>
<dbReference type="SUPFAM" id="SSF50978">
    <property type="entry name" value="WD40 repeat-like"/>
    <property type="match status" value="1"/>
</dbReference>
<dbReference type="InterPro" id="IPR050785">
    <property type="entry name" value="PAN2-PAN3_catalytic_subunit"/>
</dbReference>
<dbReference type="GO" id="GO:0046872">
    <property type="term" value="F:metal ion binding"/>
    <property type="evidence" value="ECO:0007669"/>
    <property type="project" value="UniProtKB-KW"/>
</dbReference>
<comment type="activity regulation">
    <text evidence="11">Positively regulated by the regulatory subunit PAN3.</text>
</comment>
<comment type="catalytic activity">
    <reaction evidence="1 11">
        <text>Exonucleolytic cleavage of poly(A) to 5'-AMP.</text>
        <dbReference type="EC" id="3.1.13.4"/>
    </reaction>
</comment>
<dbReference type="InterPro" id="IPR030843">
    <property type="entry name" value="PAN2"/>
</dbReference>
<dbReference type="Proteomes" id="UP000030161">
    <property type="component" value="Unassembled WGS sequence"/>
</dbReference>
<dbReference type="InterPro" id="IPR015943">
    <property type="entry name" value="WD40/YVTN_repeat-like_dom_sf"/>
</dbReference>
<comment type="domain">
    <text evidence="11">Contains a pseudo-UCH domain. This ubiquitin C-terminal hydrolase (UCH)-like or ubiquitin specific protease (USP)-like domain is predicted to be catalytically inactive because it lacks the active site catalytic triad characteristic of thiol proteases, with residues at the equivalent structural positions that are incompatible with catalysis, and it cannot bind ubiquitin. It functions as a structural scaffold for intra- and intermolecular interactions in the complex.</text>
</comment>
<dbReference type="Gene3D" id="3.30.420.10">
    <property type="entry name" value="Ribonuclease H-like superfamily/Ribonuclease H"/>
    <property type="match status" value="1"/>
</dbReference>
<dbReference type="CDD" id="cd06143">
    <property type="entry name" value="PAN2_exo"/>
    <property type="match status" value="1"/>
</dbReference>
<evidence type="ECO:0000256" key="9">
    <source>
        <dbReference type="ARBA" id="ARBA00022801"/>
    </source>
</evidence>
<dbReference type="SMART" id="SM00479">
    <property type="entry name" value="EXOIII"/>
    <property type="match status" value="1"/>
</dbReference>
<dbReference type="EMBL" id="AJIX01000008">
    <property type="protein sequence ID" value="KGR17012.1"/>
    <property type="molecule type" value="Genomic_DNA"/>
</dbReference>
<dbReference type="Gene3D" id="2.130.10.10">
    <property type="entry name" value="YVTN repeat-like/Quinoprotein amine dehydrogenase"/>
    <property type="match status" value="1"/>
</dbReference>
<dbReference type="CDD" id="cd02672">
    <property type="entry name" value="Peptidase_C19P"/>
    <property type="match status" value="1"/>
</dbReference>
<comment type="caution">
    <text evidence="13">The sequence shown here is derived from an EMBL/GenBank/DDBJ whole genome shotgun (WGS) entry which is preliminary data.</text>
</comment>
<evidence type="ECO:0000313" key="13">
    <source>
        <dbReference type="EMBL" id="KGR17012.1"/>
    </source>
</evidence>
<dbReference type="GO" id="GO:0003676">
    <property type="term" value="F:nucleic acid binding"/>
    <property type="evidence" value="ECO:0007669"/>
    <property type="project" value="InterPro"/>
</dbReference>
<dbReference type="PANTHER" id="PTHR15728:SF0">
    <property type="entry name" value="PAN2-PAN3 DEADENYLATION COMPLEX CATALYTIC SUBUNIT PAN2"/>
    <property type="match status" value="1"/>
</dbReference>
<dbReference type="Pfam" id="PF13423">
    <property type="entry name" value="UCH_1"/>
    <property type="match status" value="1"/>
</dbReference>
<dbReference type="InterPro" id="IPR013520">
    <property type="entry name" value="Ribonucl_H"/>
</dbReference>
<dbReference type="SUPFAM" id="SSF53098">
    <property type="entry name" value="Ribonuclease H-like"/>
    <property type="match status" value="1"/>
</dbReference>
<evidence type="ECO:0000256" key="8">
    <source>
        <dbReference type="ARBA" id="ARBA00022737"/>
    </source>
</evidence>
<dbReference type="InterPro" id="IPR036397">
    <property type="entry name" value="RNaseH_sf"/>
</dbReference>
<evidence type="ECO:0000256" key="6">
    <source>
        <dbReference type="ARBA" id="ARBA00022722"/>
    </source>
</evidence>
<keyword evidence="7 11" id="KW-0479">Metal-binding</keyword>
<dbReference type="InterPro" id="IPR036322">
    <property type="entry name" value="WD40_repeat_dom_sf"/>
</dbReference>
<sequence length="1191" mass="136598">MDGWSEVLRIPSSVFATDNYNNPTTIVNITSLQFDSVQNFIWCGDSRGYTRSFTGSFATNSLYGNLQLYPYTKFHTSDVNYNNPIKQILSHREGILSLSNNAISFNSRRGLSKLQVTSKTFNNNATTENKFNNLQAMTFNCNSFNDVVVGTDTSMMKFDLNKPNVLSSFDHQGGISLLNNLGKFLTIANSNGSLDIFDPVSNSTMKTFSAHNGFISNLDVRGNYIATCGYSIKPKRYYHNQPAEYIVDPLVNIYDTRIMRAIAPVPFPAGAASVKFHPKLPNIIIIASTSGQMQFVDIFDQTNVYLYQADLAIPTTTTTTINNKPRMSNLEISENGDFLVFNDNCDNMHLWSISPSSKDFVNFPQPVEQPDIIDSNFEIIDIDANVPLSIVGMPYYKELLLSNYPNDLRFVKETAKLPEPIDIELILENETRNNGTKKFFPYDKLKYGPGNVYKPYQSLKDNKENKEISIPKFISERSTTTTTTTKELKADNDGKFIDDSIFQYKFQGKLNKVPNCYSRLQIQYSKFGIKDFDFSYYNKTKECCGLENHTDNSYINSLLQLYRFQSSIYNQVVGSLSKEWLPNDITTIITTNNPEGSSILNELGYLFDMMFKAQSNNVKIYNLSQVLNHHPNAQKLLNNNELLNLNSQQVRDLVIEFNNFLLTTLHQDFQTQFQENFNLTELKYEIEIKGNGTSCPMYDKHQGSMFSLELITPPSNMLNKMSISINNNNNNNNNPQYQPEPISSLDNIRRNLNILTYLEYSMNQYKTIPCQQHNHSYPHNLEIQTSIVHLPSVLTINVNLSNPEFKIINNFTQWLVPEFYAVKSKSKSGKNGYSFKEIDHPTPNSATQESGKHKYKYELLGYVCEINHQSDIVSGAHNLVAFIKVNNNGGWYLFNDFLVMPIPEEEVFDLQPSWKKPIVIMYQQTNQPSFNYLTTTTNTTTNTTTFSNAGKYDDSILYRDHFAEGIRKGHQLEYELLTRKESPQPGSLVAIDAEFVMLKPEELEIHYDGYKKLIKPKQLSLARISVLRENGIPFIDDYIVHTSDIYDYLTNFSGIEPNDLNLTLSNRENLVTLQTAYRKLWLLLNLGVIFVGHGLYNDFRTINLQVPERQIRDTAVIYYKSDFKRQLSLKFLAYVMLKEKVQSGNHDSIEDANTALLLYKKYQNLYNKEDFESILNYIYSEGQQLRFKVPE</sequence>
<comment type="caution">
    <text evidence="11">Lacks conserved residue(s) required for the propagation of feature annotation.</text>
</comment>
<dbReference type="FunFam" id="2.130.10.10:FF:003290">
    <property type="entry name" value="PAN2-PAN3 deadenylation complex catalytic subunit PAN2"/>
    <property type="match status" value="1"/>
</dbReference>
<name>A0AB34PZG7_CANAX</name>
<dbReference type="InterPro" id="IPR028881">
    <property type="entry name" value="PAN2_UCH_dom"/>
</dbReference>
<dbReference type="GO" id="GO:0031251">
    <property type="term" value="C:PAN complex"/>
    <property type="evidence" value="ECO:0007669"/>
    <property type="project" value="UniProtKB-UniRule"/>
</dbReference>
<keyword evidence="5 11" id="KW-0507">mRNA processing</keyword>
<dbReference type="GO" id="GO:0004535">
    <property type="term" value="F:poly(A)-specific ribonuclease activity"/>
    <property type="evidence" value="ECO:0007669"/>
    <property type="project" value="UniProtKB-UniRule"/>
</dbReference>
<reference evidence="13 14" key="1">
    <citation type="submission" date="2013-12" db="EMBL/GenBank/DDBJ databases">
        <title>The Genome Sequence of Candida albicans P78048.</title>
        <authorList>
            <consortium name="The Broad Institute Genome Sequencing Platform"/>
            <consortium name="The Broad Institute Genome Sequencing Center for Infectious Disease"/>
            <person name="Cuomo C."/>
            <person name="Bennett R."/>
            <person name="Hirakawa M."/>
            <person name="Noverr M."/>
            <person name="Mitchell A."/>
            <person name="Young S.K."/>
            <person name="Zeng Q."/>
            <person name="Gargeya S."/>
            <person name="Fitzgerald M."/>
            <person name="Abouelleil A."/>
            <person name="Alvarado L."/>
            <person name="Berlin A.M."/>
            <person name="Chapman S.B."/>
            <person name="Dewar J."/>
            <person name="Goldberg J."/>
            <person name="Griggs A."/>
            <person name="Gujja S."/>
            <person name="Hansen M."/>
            <person name="Howarth C."/>
            <person name="Imamovic A."/>
            <person name="Larimer J."/>
            <person name="McCowan C."/>
            <person name="Murphy C."/>
            <person name="Pearson M."/>
            <person name="Priest M."/>
            <person name="Roberts A."/>
            <person name="Saif S."/>
            <person name="Shea T."/>
            <person name="Sykes S."/>
            <person name="Wortman J."/>
            <person name="Nusbaum C."/>
            <person name="Birren B."/>
        </authorList>
    </citation>
    <scope>NUCLEOTIDE SEQUENCE [LARGE SCALE GENOMIC DNA]</scope>
    <source>
        <strain evidence="13 14">P78048</strain>
    </source>
</reference>
<dbReference type="PROSITE" id="PS50235">
    <property type="entry name" value="USP_3"/>
    <property type="match status" value="1"/>
</dbReference>